<dbReference type="EMBL" id="UYWW01003127">
    <property type="protein sequence ID" value="VDM12475.1"/>
    <property type="molecule type" value="Genomic_DNA"/>
</dbReference>
<dbReference type="Pfam" id="PF24361">
    <property type="entry name" value="DUF7517"/>
    <property type="match status" value="1"/>
</dbReference>
<feature type="region of interest" description="Disordered" evidence="1">
    <location>
        <begin position="1"/>
        <end position="68"/>
    </location>
</feature>
<reference evidence="3 4" key="1">
    <citation type="submission" date="2018-11" db="EMBL/GenBank/DDBJ databases">
        <authorList>
            <consortium name="Pathogen Informatics"/>
        </authorList>
    </citation>
    <scope>NUCLEOTIDE SEQUENCE [LARGE SCALE GENOMIC DNA]</scope>
</reference>
<feature type="domain" description="DUF7517" evidence="2">
    <location>
        <begin position="95"/>
        <end position="197"/>
    </location>
</feature>
<proteinExistence type="predicted"/>
<feature type="compositionally biased region" description="Polar residues" evidence="1">
    <location>
        <begin position="49"/>
        <end position="61"/>
    </location>
</feature>
<organism evidence="3 4">
    <name type="scientific">Wuchereria bancrofti</name>
    <dbReference type="NCBI Taxonomy" id="6293"/>
    <lineage>
        <taxon>Eukaryota</taxon>
        <taxon>Metazoa</taxon>
        <taxon>Ecdysozoa</taxon>
        <taxon>Nematoda</taxon>
        <taxon>Chromadorea</taxon>
        <taxon>Rhabditida</taxon>
        <taxon>Spirurina</taxon>
        <taxon>Spiruromorpha</taxon>
        <taxon>Filarioidea</taxon>
        <taxon>Onchocercidae</taxon>
        <taxon>Wuchereria</taxon>
    </lineage>
</organism>
<dbReference type="InterPro" id="IPR055939">
    <property type="entry name" value="DUF7517"/>
</dbReference>
<accession>A0A3P7FTC3</accession>
<gene>
    <name evidence="3" type="ORF">WBA_LOCUS5861</name>
</gene>
<feature type="compositionally biased region" description="Basic and acidic residues" evidence="1">
    <location>
        <begin position="24"/>
        <end position="47"/>
    </location>
</feature>
<protein>
    <recommendedName>
        <fullName evidence="2">DUF7517 domain-containing protein</fullName>
    </recommendedName>
</protein>
<evidence type="ECO:0000313" key="4">
    <source>
        <dbReference type="Proteomes" id="UP000270924"/>
    </source>
</evidence>
<dbReference type="OrthoDB" id="5871534at2759"/>
<dbReference type="AlphaFoldDB" id="A0A3P7FTC3"/>
<feature type="compositionally biased region" description="Polar residues" evidence="1">
    <location>
        <begin position="11"/>
        <end position="23"/>
    </location>
</feature>
<name>A0A3P7FTC3_WUCBA</name>
<evidence type="ECO:0000313" key="3">
    <source>
        <dbReference type="EMBL" id="VDM12475.1"/>
    </source>
</evidence>
<dbReference type="Proteomes" id="UP000270924">
    <property type="component" value="Unassembled WGS sequence"/>
</dbReference>
<dbReference type="OMA" id="HELITEC"/>
<evidence type="ECO:0000259" key="2">
    <source>
        <dbReference type="Pfam" id="PF24361"/>
    </source>
</evidence>
<keyword evidence="4" id="KW-1185">Reference proteome</keyword>
<evidence type="ECO:0000256" key="1">
    <source>
        <dbReference type="SAM" id="MobiDB-lite"/>
    </source>
</evidence>
<dbReference type="InParanoid" id="A0A3P7FTC3"/>
<feature type="non-terminal residue" evidence="3">
    <location>
        <position position="1"/>
    </location>
</feature>
<sequence>EVSKLPYGSYSVPNSTGSRCTSRQADDIGNHRNSSENFEKPSSDHSGRNGWTTSVQQMQPHKQSRFQEYDEGYSDDCTVLRNISSNKFFPHLPNKEVAQLSKQTQTDEDWLENLFDELGCRNSNKSPLQKLAKVIELLLDIRSPNPVLLSALPQLVGSFYGTPLNPAEDRNYRKTWREIVRDYCSAEILIAPLPNGEWFQYARTLFLRYMYLFLILVQCCIFGHELITECCKSTSLCLQLFIARVKIYGYG</sequence>